<protein>
    <submittedName>
        <fullName evidence="1">Uncharacterized protein</fullName>
    </submittedName>
</protein>
<organism evidence="1 2">
    <name type="scientific">Castanea mollissima</name>
    <name type="common">Chinese chestnut</name>
    <dbReference type="NCBI Taxonomy" id="60419"/>
    <lineage>
        <taxon>Eukaryota</taxon>
        <taxon>Viridiplantae</taxon>
        <taxon>Streptophyta</taxon>
        <taxon>Embryophyta</taxon>
        <taxon>Tracheophyta</taxon>
        <taxon>Spermatophyta</taxon>
        <taxon>Magnoliopsida</taxon>
        <taxon>eudicotyledons</taxon>
        <taxon>Gunneridae</taxon>
        <taxon>Pentapetalae</taxon>
        <taxon>rosids</taxon>
        <taxon>fabids</taxon>
        <taxon>Fagales</taxon>
        <taxon>Fagaceae</taxon>
        <taxon>Castanea</taxon>
    </lineage>
</organism>
<name>A0A8J4VYN6_9ROSI</name>
<dbReference type="EMBL" id="JRKL02000029">
    <property type="protein sequence ID" value="KAF3976285.1"/>
    <property type="molecule type" value="Genomic_DNA"/>
</dbReference>
<reference evidence="1" key="1">
    <citation type="submission" date="2020-03" db="EMBL/GenBank/DDBJ databases">
        <title>Castanea mollissima Vanexum genome sequencing.</title>
        <authorList>
            <person name="Staton M."/>
        </authorList>
    </citation>
    <scope>NUCLEOTIDE SEQUENCE</scope>
    <source>
        <tissue evidence="1">Leaf</tissue>
    </source>
</reference>
<accession>A0A8J4VYN6</accession>
<sequence>MTLSPMILSLADDPLFLIVIPTRHRCSDPFTDSLNRRGIGAPMTLFKPTFLHVWMTFSLQTNKINISMSDEFLVLIWIRDRRSVTDVGMGQILKPLFSGNSLATQQ</sequence>
<dbReference type="AlphaFoldDB" id="A0A8J4VYN6"/>
<dbReference type="Proteomes" id="UP000737018">
    <property type="component" value="Unassembled WGS sequence"/>
</dbReference>
<gene>
    <name evidence="1" type="ORF">CMV_000529</name>
</gene>
<evidence type="ECO:0000313" key="1">
    <source>
        <dbReference type="EMBL" id="KAF3976285.1"/>
    </source>
</evidence>
<keyword evidence="2" id="KW-1185">Reference proteome</keyword>
<evidence type="ECO:0000313" key="2">
    <source>
        <dbReference type="Proteomes" id="UP000737018"/>
    </source>
</evidence>
<comment type="caution">
    <text evidence="1">The sequence shown here is derived from an EMBL/GenBank/DDBJ whole genome shotgun (WGS) entry which is preliminary data.</text>
</comment>
<proteinExistence type="predicted"/>